<feature type="transmembrane region" description="Helical" evidence="1">
    <location>
        <begin position="196"/>
        <end position="215"/>
    </location>
</feature>
<evidence type="ECO:0000313" key="2">
    <source>
        <dbReference type="EMBL" id="CAC5396650.1"/>
    </source>
</evidence>
<feature type="transmembrane region" description="Helical" evidence="1">
    <location>
        <begin position="60"/>
        <end position="78"/>
    </location>
</feature>
<dbReference type="AlphaFoldDB" id="A0A6J8CP56"/>
<keyword evidence="1" id="KW-0472">Membrane</keyword>
<feature type="transmembrane region" description="Helical" evidence="1">
    <location>
        <begin position="166"/>
        <end position="184"/>
    </location>
</feature>
<evidence type="ECO:0000256" key="1">
    <source>
        <dbReference type="SAM" id="Phobius"/>
    </source>
</evidence>
<sequence length="230" mass="25397">MLNSGNAIYSQRKLYLVQICTFKDLIMPRQLSTSLSDLILAISAFYVANQLYHHHLKPSVGLIIQGIAASIGILRFSLENPEGSLIFKGHKFFSWLAATFGIPAIALGFCGIYSSAVLANKIIIFVAIVAVSSFFLPTNMRQLTTQAVSGFAMLTILLLCFMYRNWYGLGAAVLYVVSGLIGGSEGQIGPFYKVDILHYGLVIGNFMFWYSFPTVDPPPSSNTKHYLQNF</sequence>
<keyword evidence="3" id="KW-1185">Reference proteome</keyword>
<evidence type="ECO:0000313" key="3">
    <source>
        <dbReference type="Proteomes" id="UP000507470"/>
    </source>
</evidence>
<dbReference type="EMBL" id="CACVKT020005631">
    <property type="protein sequence ID" value="CAC5396650.1"/>
    <property type="molecule type" value="Genomic_DNA"/>
</dbReference>
<feature type="transmembrane region" description="Helical" evidence="1">
    <location>
        <begin position="93"/>
        <end position="113"/>
    </location>
</feature>
<feature type="transmembrane region" description="Helical" evidence="1">
    <location>
        <begin position="118"/>
        <end position="137"/>
    </location>
</feature>
<dbReference type="Proteomes" id="UP000507470">
    <property type="component" value="Unassembled WGS sequence"/>
</dbReference>
<protein>
    <submittedName>
        <fullName evidence="2">Uncharacterized protein</fullName>
    </submittedName>
</protein>
<proteinExistence type="predicted"/>
<name>A0A6J8CP56_MYTCO</name>
<keyword evidence="1" id="KW-1133">Transmembrane helix</keyword>
<dbReference type="OrthoDB" id="6019940at2759"/>
<gene>
    <name evidence="2" type="ORF">MCOR_31176</name>
</gene>
<keyword evidence="1" id="KW-0812">Transmembrane</keyword>
<reference evidence="2 3" key="1">
    <citation type="submission" date="2020-06" db="EMBL/GenBank/DDBJ databases">
        <authorList>
            <person name="Li R."/>
            <person name="Bekaert M."/>
        </authorList>
    </citation>
    <scope>NUCLEOTIDE SEQUENCE [LARGE SCALE GENOMIC DNA]</scope>
    <source>
        <strain evidence="3">wild</strain>
    </source>
</reference>
<accession>A0A6J8CP56</accession>
<organism evidence="2 3">
    <name type="scientific">Mytilus coruscus</name>
    <name type="common">Sea mussel</name>
    <dbReference type="NCBI Taxonomy" id="42192"/>
    <lineage>
        <taxon>Eukaryota</taxon>
        <taxon>Metazoa</taxon>
        <taxon>Spiralia</taxon>
        <taxon>Lophotrochozoa</taxon>
        <taxon>Mollusca</taxon>
        <taxon>Bivalvia</taxon>
        <taxon>Autobranchia</taxon>
        <taxon>Pteriomorphia</taxon>
        <taxon>Mytilida</taxon>
        <taxon>Mytiloidea</taxon>
        <taxon>Mytilidae</taxon>
        <taxon>Mytilinae</taxon>
        <taxon>Mytilus</taxon>
    </lineage>
</organism>